<keyword evidence="1" id="KW-0285">Flavoprotein</keyword>
<evidence type="ECO:0000313" key="4">
    <source>
        <dbReference type="EMBL" id="KAG0690263.1"/>
    </source>
</evidence>
<proteinExistence type="predicted"/>
<evidence type="ECO:0008006" key="6">
    <source>
        <dbReference type="Google" id="ProtNLM"/>
    </source>
</evidence>
<dbReference type="InterPro" id="IPR036188">
    <property type="entry name" value="FAD/NAD-bd_sf"/>
</dbReference>
<sequence>MNIDKIAIIGGGPSGLVALNEFLHTAKDGTSTINSFITSENKLPFNPAFKDIVLFEQNSNIGGTWNYSKKTDPLLPTNKDYSLPNNIRPSLSSPTENELLGTTFEKPLIRSIQSDLVKEDLLWNKSGVYDDLFTNVGNRLMRFSSGYDIKSNVLKDNPYNPFIKHQNVLDYLNKFTEKNNLKSYIRFNSSIEKIYKKKNKWIIVVVNFDRKNNIEKWYSEKFDSVLIATGRFNIPFVPFIENMDKFIKKNPNSISHTKSFRNIDDYENKKVLIVGSSIGAIDLLQYMIPKCKEVWLSSNSTKKITIKPKDNILKQGQWIYDILNDENAKFKRCCKIKKFSNDGNSIEFEDGEKINGFDKILFATGYHLHYPFLEIPENKDKNYIKILSGKKNESNYAFTKADNAFLYVFTVNEPTLCYTGIAHNPLLFLTAEANAIAIAGVWSNSKKLPSINDQKKWCKEKLDVQVDGLQMFDEYGFKTYAKELYQYAPEKRINLINLVQDEEVDKSRNVLKKIFYEISSS</sequence>
<accession>A0A9P6WQT2</accession>
<dbReference type="GO" id="GO:0016491">
    <property type="term" value="F:oxidoreductase activity"/>
    <property type="evidence" value="ECO:0007669"/>
    <property type="project" value="UniProtKB-KW"/>
</dbReference>
<keyword evidence="3" id="KW-0560">Oxidoreductase</keyword>
<dbReference type="Gene3D" id="3.50.50.60">
    <property type="entry name" value="FAD/NAD(P)-binding domain"/>
    <property type="match status" value="2"/>
</dbReference>
<dbReference type="PANTHER" id="PTHR23023">
    <property type="entry name" value="DIMETHYLANILINE MONOOXYGENASE"/>
    <property type="match status" value="1"/>
</dbReference>
<dbReference type="OrthoDB" id="66881at2759"/>
<keyword evidence="5" id="KW-1185">Reference proteome</keyword>
<evidence type="ECO:0000313" key="5">
    <source>
        <dbReference type="Proteomes" id="UP000697127"/>
    </source>
</evidence>
<comment type="caution">
    <text evidence="4">The sequence shown here is derived from an EMBL/GenBank/DDBJ whole genome shotgun (WGS) entry which is preliminary data.</text>
</comment>
<protein>
    <recommendedName>
        <fullName evidence="6">FAD/NAD(P)-binding domain-containing protein</fullName>
    </recommendedName>
</protein>
<organism evidence="4 5">
    <name type="scientific">Pichia californica</name>
    <dbReference type="NCBI Taxonomy" id="460514"/>
    <lineage>
        <taxon>Eukaryota</taxon>
        <taxon>Fungi</taxon>
        <taxon>Dikarya</taxon>
        <taxon>Ascomycota</taxon>
        <taxon>Saccharomycotina</taxon>
        <taxon>Pichiomycetes</taxon>
        <taxon>Pichiales</taxon>
        <taxon>Pichiaceae</taxon>
        <taxon>Pichia</taxon>
    </lineage>
</organism>
<reference evidence="4" key="1">
    <citation type="submission" date="2020-11" db="EMBL/GenBank/DDBJ databases">
        <title>Kefir isolates.</title>
        <authorList>
            <person name="Marcisauskas S."/>
            <person name="Kim Y."/>
            <person name="Blasche S."/>
        </authorList>
    </citation>
    <scope>NUCLEOTIDE SEQUENCE</scope>
    <source>
        <strain evidence="4">Olga-1</strain>
    </source>
</reference>
<dbReference type="EMBL" id="PUHW01000038">
    <property type="protein sequence ID" value="KAG0690263.1"/>
    <property type="molecule type" value="Genomic_DNA"/>
</dbReference>
<dbReference type="Pfam" id="PF13738">
    <property type="entry name" value="Pyr_redox_3"/>
    <property type="match status" value="1"/>
</dbReference>
<name>A0A9P6WQT2_9ASCO</name>
<gene>
    <name evidence="4" type="ORF">C6P40_003377</name>
</gene>
<dbReference type="InterPro" id="IPR050346">
    <property type="entry name" value="FMO-like"/>
</dbReference>
<dbReference type="AlphaFoldDB" id="A0A9P6WQT2"/>
<evidence type="ECO:0000256" key="3">
    <source>
        <dbReference type="ARBA" id="ARBA00023002"/>
    </source>
</evidence>
<dbReference type="SUPFAM" id="SSF51905">
    <property type="entry name" value="FAD/NAD(P)-binding domain"/>
    <property type="match status" value="2"/>
</dbReference>
<evidence type="ECO:0000256" key="2">
    <source>
        <dbReference type="ARBA" id="ARBA00022827"/>
    </source>
</evidence>
<keyword evidence="2" id="KW-0274">FAD</keyword>
<evidence type="ECO:0000256" key="1">
    <source>
        <dbReference type="ARBA" id="ARBA00022630"/>
    </source>
</evidence>
<dbReference type="Proteomes" id="UP000697127">
    <property type="component" value="Unassembled WGS sequence"/>
</dbReference>